<comment type="caution">
    <text evidence="2">The sequence shown here is derived from an EMBL/GenBank/DDBJ whole genome shotgun (WGS) entry which is preliminary data.</text>
</comment>
<evidence type="ECO:0008006" key="4">
    <source>
        <dbReference type="Google" id="ProtNLM"/>
    </source>
</evidence>
<accession>A0AAN8SAX9</accession>
<keyword evidence="1" id="KW-0472">Membrane</keyword>
<evidence type="ECO:0000313" key="3">
    <source>
        <dbReference type="Proteomes" id="UP001372834"/>
    </source>
</evidence>
<dbReference type="PANTHER" id="PTHR21329">
    <property type="entry name" value="PHOSPHATIDYLINOSITOL N-ACETYLGLUCOSAMINYLTRANSFERASE SUBUNIT Q-RELATED"/>
    <property type="match status" value="1"/>
</dbReference>
<organism evidence="2 3">
    <name type="scientific">Polyplax serrata</name>
    <name type="common">Common mouse louse</name>
    <dbReference type="NCBI Taxonomy" id="468196"/>
    <lineage>
        <taxon>Eukaryota</taxon>
        <taxon>Metazoa</taxon>
        <taxon>Ecdysozoa</taxon>
        <taxon>Arthropoda</taxon>
        <taxon>Hexapoda</taxon>
        <taxon>Insecta</taxon>
        <taxon>Pterygota</taxon>
        <taxon>Neoptera</taxon>
        <taxon>Paraneoptera</taxon>
        <taxon>Psocodea</taxon>
        <taxon>Troctomorpha</taxon>
        <taxon>Phthiraptera</taxon>
        <taxon>Anoplura</taxon>
        <taxon>Polyplacidae</taxon>
        <taxon>Polyplax</taxon>
    </lineage>
</organism>
<proteinExistence type="predicted"/>
<keyword evidence="1" id="KW-0812">Transmembrane</keyword>
<dbReference type="GO" id="GO:0016020">
    <property type="term" value="C:membrane"/>
    <property type="evidence" value="ECO:0007669"/>
    <property type="project" value="InterPro"/>
</dbReference>
<feature type="transmembrane region" description="Helical" evidence="1">
    <location>
        <begin position="352"/>
        <end position="372"/>
    </location>
</feature>
<name>A0AAN8SAX9_POLSC</name>
<dbReference type="EMBL" id="JAWJWE010000002">
    <property type="protein sequence ID" value="KAK6643020.1"/>
    <property type="molecule type" value="Genomic_DNA"/>
</dbReference>
<feature type="transmembrane region" description="Helical" evidence="1">
    <location>
        <begin position="321"/>
        <end position="346"/>
    </location>
</feature>
<dbReference type="GO" id="GO:0005783">
    <property type="term" value="C:endoplasmic reticulum"/>
    <property type="evidence" value="ECO:0007669"/>
    <property type="project" value="TreeGrafter"/>
</dbReference>
<keyword evidence="1" id="KW-1133">Transmembrane helix</keyword>
<feature type="transmembrane region" description="Helical" evidence="1">
    <location>
        <begin position="222"/>
        <end position="243"/>
    </location>
</feature>
<dbReference type="Proteomes" id="UP001372834">
    <property type="component" value="Unassembled WGS sequence"/>
</dbReference>
<dbReference type="GO" id="GO:0006506">
    <property type="term" value="P:GPI anchor biosynthetic process"/>
    <property type="evidence" value="ECO:0007669"/>
    <property type="project" value="InterPro"/>
</dbReference>
<feature type="transmembrane region" description="Helical" evidence="1">
    <location>
        <begin position="393"/>
        <end position="415"/>
    </location>
</feature>
<gene>
    <name evidence="2" type="ORF">RUM43_004523</name>
</gene>
<evidence type="ECO:0000313" key="2">
    <source>
        <dbReference type="EMBL" id="KAK6643020.1"/>
    </source>
</evidence>
<evidence type="ECO:0000256" key="1">
    <source>
        <dbReference type="SAM" id="Phobius"/>
    </source>
</evidence>
<dbReference type="Pfam" id="PF05024">
    <property type="entry name" value="Gpi1"/>
    <property type="match status" value="1"/>
</dbReference>
<feature type="transmembrane region" description="Helical" evidence="1">
    <location>
        <begin position="290"/>
        <end position="309"/>
    </location>
</feature>
<dbReference type="AlphaFoldDB" id="A0AAN8SAX9"/>
<sequence length="438" mass="50550">MCREANPTHTIVIFFPFDVKNIRKSFLCGSYDNYNNNIKLFFTTKVLHQSHTEKSYEDIFDDSKVLSKSAKCTLEKNGISVEMNREVLTITQITINGQQSNPNSYEFLWICYDFTLFSQCEFSVSEEGTNACGSGSYFKHLKDKINEEISFEQKKRVCHIGKFTNVLLLYISVLLMKLSNLSAKLLPVTKYFNITIHANNYLKAFLWAVNSITEKKRFDIKVTNFLLSVFLDMVLGIVFLNWLNSKVSLDSSATIFLLTAESVVNSINDLINWLRGDPAGLKLNWAFNKILATFFLFHIEIWWTFLVYLKPVVKIIFQIFLKLGLLGITFQASITADLLALVSFHIYCIHAYAAKLYSIQTSTLTSLWRLFLGRKKNPLRNKVDSCRYSPKQLFVGTLVFTILLFLLPTTLVYYITFTSANKITHHIYERFIDTDPIF</sequence>
<dbReference type="InterPro" id="IPR007720">
    <property type="entry name" value="PigQ/GPI1"/>
</dbReference>
<dbReference type="PANTHER" id="PTHR21329:SF3">
    <property type="entry name" value="PHOSPHATIDYLINOSITOL N-ACETYLGLUCOSAMINYLTRANSFERASE SUBUNIT Q"/>
    <property type="match status" value="1"/>
</dbReference>
<protein>
    <recommendedName>
        <fullName evidence="4">Phosphatidylinositol N-acetylglucosaminyltransferase subunit Q</fullName>
    </recommendedName>
</protein>
<reference evidence="2 3" key="1">
    <citation type="submission" date="2023-10" db="EMBL/GenBank/DDBJ databases">
        <title>Genomes of two closely related lineages of the louse Polyplax serrata with different host specificities.</title>
        <authorList>
            <person name="Martinu J."/>
            <person name="Tarabai H."/>
            <person name="Stefka J."/>
            <person name="Hypsa V."/>
        </authorList>
    </citation>
    <scope>NUCLEOTIDE SEQUENCE [LARGE SCALE GENOMIC DNA]</scope>
    <source>
        <strain evidence="2">HR10_N</strain>
    </source>
</reference>